<dbReference type="GeneID" id="104703332"/>
<dbReference type="PANTHER" id="PTHR12596">
    <property type="entry name" value="EXPORTIN 4,7-RELATED"/>
    <property type="match status" value="1"/>
</dbReference>
<evidence type="ECO:0000256" key="7">
    <source>
        <dbReference type="ARBA" id="ARBA00023242"/>
    </source>
</evidence>
<evidence type="ECO:0000256" key="1">
    <source>
        <dbReference type="ARBA" id="ARBA00004123"/>
    </source>
</evidence>
<dbReference type="SUPFAM" id="SSF48371">
    <property type="entry name" value="ARM repeat"/>
    <property type="match status" value="1"/>
</dbReference>
<keyword evidence="6" id="KW-0653">Protein transport</keyword>
<evidence type="ECO:0000256" key="8">
    <source>
        <dbReference type="ARBA" id="ARBA00040444"/>
    </source>
</evidence>
<dbReference type="InterPro" id="IPR044189">
    <property type="entry name" value="XPO4/7-like"/>
</dbReference>
<dbReference type="PANTHER" id="PTHR12596:SF1">
    <property type="entry name" value="EXPORTIN-4"/>
    <property type="match status" value="1"/>
</dbReference>
<gene>
    <name evidence="10" type="primary">LOC104703332</name>
</gene>
<reference evidence="9" key="1">
    <citation type="journal article" date="2014" name="Nat. Commun.">
        <title>The emerging biofuel crop Camelina sativa retains a highly undifferentiated hexaploid genome structure.</title>
        <authorList>
            <person name="Kagale S."/>
            <person name="Koh C."/>
            <person name="Nixon J."/>
            <person name="Bollina V."/>
            <person name="Clarke W.E."/>
            <person name="Tuteja R."/>
            <person name="Spillane C."/>
            <person name="Robinson S.J."/>
            <person name="Links M.G."/>
            <person name="Clarke C."/>
            <person name="Higgins E.E."/>
            <person name="Huebert T."/>
            <person name="Sharpe A.G."/>
            <person name="Parkin I.A."/>
        </authorList>
    </citation>
    <scope>NUCLEOTIDE SEQUENCE [LARGE SCALE GENOMIC DNA]</scope>
    <source>
        <strain evidence="9">cv. DH55</strain>
    </source>
</reference>
<evidence type="ECO:0000313" key="10">
    <source>
        <dbReference type="RefSeq" id="XP_010417645.1"/>
    </source>
</evidence>
<accession>A0ABM0SXQ3</accession>
<keyword evidence="5" id="KW-0963">Cytoplasm</keyword>
<comment type="subcellular location">
    <subcellularLocation>
        <location evidence="2">Cytoplasm</location>
    </subcellularLocation>
    <subcellularLocation>
        <location evidence="1">Nucleus</location>
    </subcellularLocation>
</comment>
<protein>
    <recommendedName>
        <fullName evidence="8">Exportin-4</fullName>
    </recommendedName>
</protein>
<comment type="similarity">
    <text evidence="3">Belongs to the exportin family.</text>
</comment>
<keyword evidence="4" id="KW-0813">Transport</keyword>
<dbReference type="Gene3D" id="1.25.10.10">
    <property type="entry name" value="Leucine-rich Repeat Variant"/>
    <property type="match status" value="2"/>
</dbReference>
<name>A0ABM0SXQ3_CAMSA</name>
<dbReference type="InterPro" id="IPR011989">
    <property type="entry name" value="ARM-like"/>
</dbReference>
<dbReference type="RefSeq" id="XP_010417645.1">
    <property type="nucleotide sequence ID" value="XM_010419343.1"/>
</dbReference>
<evidence type="ECO:0000256" key="5">
    <source>
        <dbReference type="ARBA" id="ARBA00022490"/>
    </source>
</evidence>
<sequence>MLGFPNGSGGDGVGAEDLSQLQSTMRAIELACSYIQINSNPVAAEATILSLHQSPQPYKACRYILENSQVANARFQAAAAIREAAIREWSFLATDDKGGLISFCLGYVMQHANSSEGYVLSKVSSVAAQLMKRGWLEFTPADKEVFFYQINQAILGSRGLDVQFIGINFLESLVSEFSPSTSSAMGLPREFHENCRKSLEQNFLKTFYQWAKDAALSVTNKIIASHSSVPEVKVCNATLRLMYQILNWEFRYSKGGGTRASINVFSDGIRVDNALARKTECVIVQPGASWCDVLLSSSHVGWLINLYSSVRQKFDLEGYWLDCPVAVSARKLIVQLCSLAGEIFPSNNAQMREQHLLLLLSGVLPWIDPPDVISKEIEEGKSGSEMIDGCRALLSIGTVTTPVVFDQLLRSLRPFGTLTLLSMLMGEVVKVLMANSTDEETWSYEARDILLDTWTTLLASMDGSGGNAWLPPEGMHAAASLFSLIVESELKVASASGRGTVDPTETLEEVYSLLLIIGHVLADEGEGETALVPDAVQSHFVDVVEANNHPVVVLSSSIIKFAEQCLDAEMRSSIFSPRLMEAVIWFLARWSFTYLMLVEDCNLGSNQLQSLPSRACLFTFFNEHNQGKFVLDIIVRISLTSLMSFPGEKDLQELTCFQLLHALVRRRNICFHLLSLDSWRNLANAFANDKSLFLLNSVSQRSLAQTLVLSAYGMQSSDASNQYVKDLMAHMTSSLVDLTNNSDLKNLAQQPDIIMLVSCVLERLRGAASATEPRTQRAVYEMGLSVMNPVLRLLEVYKHESAVIYLLLKFVVDWVDGQLSYLEAHETAVVINFCMSLLQIYSSHNIGKISLSLSSTLLNEAKTEKYKDLRALLQLLSHLCSKDMVDFSSDSIETQSTNISQVVYFGLHIITPLITLELLKYPKLCFDYFSLISHMLEVYPETLAQLNNDAFSHVLTTVDFGLHQQDVDIVTMCLRALKALASYHYKEKNAGNSGLGSHAAGHTDPNGVFHEGILSRFLRTLLHFLLFEDYSTDLVSTAADALFPLILCEPNLYQGLGNELIEKQANPNFKTRLANALQVLTTSNQLSSSLDRLNYQRFRKNLNNFLVEVRGFLKTR</sequence>
<keyword evidence="9" id="KW-1185">Reference proteome</keyword>
<evidence type="ECO:0000256" key="4">
    <source>
        <dbReference type="ARBA" id="ARBA00022448"/>
    </source>
</evidence>
<organism evidence="9 10">
    <name type="scientific">Camelina sativa</name>
    <name type="common">False flax</name>
    <name type="synonym">Myagrum sativum</name>
    <dbReference type="NCBI Taxonomy" id="90675"/>
    <lineage>
        <taxon>Eukaryota</taxon>
        <taxon>Viridiplantae</taxon>
        <taxon>Streptophyta</taxon>
        <taxon>Embryophyta</taxon>
        <taxon>Tracheophyta</taxon>
        <taxon>Spermatophyta</taxon>
        <taxon>Magnoliopsida</taxon>
        <taxon>eudicotyledons</taxon>
        <taxon>Gunneridae</taxon>
        <taxon>Pentapetalae</taxon>
        <taxon>rosids</taxon>
        <taxon>malvids</taxon>
        <taxon>Brassicales</taxon>
        <taxon>Brassicaceae</taxon>
        <taxon>Camelineae</taxon>
        <taxon>Camelina</taxon>
    </lineage>
</organism>
<reference evidence="10" key="2">
    <citation type="submission" date="2025-08" db="UniProtKB">
        <authorList>
            <consortium name="RefSeq"/>
        </authorList>
    </citation>
    <scope>IDENTIFICATION</scope>
    <source>
        <tissue evidence="10">Leaf</tissue>
    </source>
</reference>
<dbReference type="InterPro" id="IPR016024">
    <property type="entry name" value="ARM-type_fold"/>
</dbReference>
<evidence type="ECO:0000256" key="6">
    <source>
        <dbReference type="ARBA" id="ARBA00022927"/>
    </source>
</evidence>
<evidence type="ECO:0000256" key="3">
    <source>
        <dbReference type="ARBA" id="ARBA00009466"/>
    </source>
</evidence>
<evidence type="ECO:0000256" key="2">
    <source>
        <dbReference type="ARBA" id="ARBA00004496"/>
    </source>
</evidence>
<dbReference type="Proteomes" id="UP000694864">
    <property type="component" value="Chromosome 1"/>
</dbReference>
<keyword evidence="7" id="KW-0539">Nucleus</keyword>
<proteinExistence type="inferred from homology"/>
<evidence type="ECO:0000313" key="9">
    <source>
        <dbReference type="Proteomes" id="UP000694864"/>
    </source>
</evidence>